<evidence type="ECO:0000313" key="2">
    <source>
        <dbReference type="EMBL" id="QNT77874.1"/>
    </source>
</evidence>
<gene>
    <name evidence="2" type="ORF">JGUZn3_06320</name>
</gene>
<protein>
    <submittedName>
        <fullName evidence="2">AbiTii</fullName>
    </submittedName>
</protein>
<feature type="domain" description="AbiTii" evidence="1">
    <location>
        <begin position="8"/>
        <end position="72"/>
    </location>
</feature>
<dbReference type="KEGG" id="ebla:JGUZn3_06320"/>
<evidence type="ECO:0000259" key="1">
    <source>
        <dbReference type="Pfam" id="PF18864"/>
    </source>
</evidence>
<reference evidence="2 3" key="1">
    <citation type="submission" date="2020-08" db="EMBL/GenBank/DDBJ databases">
        <title>Complete genome sequence of Entomobacter blattae G55GP.</title>
        <authorList>
            <person name="Poehlein A."/>
            <person name="Guzman J."/>
            <person name="Daniel R."/>
            <person name="Vilcinskas A."/>
        </authorList>
    </citation>
    <scope>NUCLEOTIDE SEQUENCE [LARGE SCALE GENOMIC DNA]</scope>
    <source>
        <strain evidence="2 3">G55GP</strain>
    </source>
</reference>
<evidence type="ECO:0000313" key="3">
    <source>
        <dbReference type="Proteomes" id="UP000516349"/>
    </source>
</evidence>
<sequence length="253" mass="28282">MSLPIPLLIKAAASSSTPLAELLRNGLVIAQRSHQEAIAKWLTCELNGYPSHNPIPFYRHITVYDEKQESYGINLLQPIGVLESMVHTPSSFLDVTEPQSGKTLKVTPLALQPVMEMLRNLITEWGLAMEKNGITGDEEGNFSQEDKQKVQTLQLPSLQLDNADKPAFPILPTEKYNKNGLQSLVEILEKETTNPQLDAKTQEELQAALITLRAQLSLNKPQWSIIYAVHSTLKEIVDSGRQMIPYLSELFPL</sequence>
<keyword evidence="3" id="KW-1185">Reference proteome</keyword>
<dbReference type="Proteomes" id="UP000516349">
    <property type="component" value="Chromosome"/>
</dbReference>
<dbReference type="Pfam" id="PF18864">
    <property type="entry name" value="AbiTii"/>
    <property type="match status" value="1"/>
</dbReference>
<dbReference type="InterPro" id="IPR041304">
    <property type="entry name" value="AbiTii"/>
</dbReference>
<proteinExistence type="predicted"/>
<organism evidence="2 3">
    <name type="scientific">Entomobacter blattae</name>
    <dbReference type="NCBI Taxonomy" id="2762277"/>
    <lineage>
        <taxon>Bacteria</taxon>
        <taxon>Pseudomonadati</taxon>
        <taxon>Pseudomonadota</taxon>
        <taxon>Alphaproteobacteria</taxon>
        <taxon>Acetobacterales</taxon>
        <taxon>Acetobacteraceae</taxon>
        <taxon>Entomobacter</taxon>
    </lineage>
</organism>
<dbReference type="AlphaFoldDB" id="A0A7H1NQ14"/>
<dbReference type="EMBL" id="CP060244">
    <property type="protein sequence ID" value="QNT77874.1"/>
    <property type="molecule type" value="Genomic_DNA"/>
</dbReference>
<accession>A0A7H1NQ14</accession>
<dbReference type="RefSeq" id="WP_203414275.1">
    <property type="nucleotide sequence ID" value="NZ_CP060244.1"/>
</dbReference>
<name>A0A7H1NQ14_9PROT</name>